<evidence type="ECO:0000313" key="9">
    <source>
        <dbReference type="Proteomes" id="UP001211907"/>
    </source>
</evidence>
<proteinExistence type="inferred from homology"/>
<keyword evidence="5 6" id="KW-0349">Heme</keyword>
<dbReference type="CDD" id="cd00302">
    <property type="entry name" value="cytochrome_P450"/>
    <property type="match status" value="1"/>
</dbReference>
<dbReference type="PANTHER" id="PTHR24305">
    <property type="entry name" value="CYTOCHROME P450"/>
    <property type="match status" value="1"/>
</dbReference>
<accession>A0AAD5XAK0</accession>
<dbReference type="AlphaFoldDB" id="A0AAD5XAK0"/>
<keyword evidence="7" id="KW-0812">Transmembrane</keyword>
<sequence length="486" mass="54509">MVNLTTVLSAVAAAAVVIPSLLFLRISIWIHQKDVNELSETRKIPNLSTLGRLKETWEMIVGGVPHKARAEEMRKIGLLKTLNDFQQKIQRDIWWFHFSGPKNNKWFAKFVTSETVHQRWRPSDKSVVHAIEGESIGWGTGESYAQINGVIGAAFRGQKPYSAGYIKSHVAELATEVRKIEIGAKQRVFQVNVNDLARRFFFDVTTDAFMAHKMKALSTDCSFFDYFDRLRQIPVVTPESKKLIDACNTQIKDLISNRATAIESGEFKVETNPDILSLVAQALQDGNFSERQATCTISNIFTAGTLNSAMHAQFVLLHLAYDQAIQDKVRKEVTTVMDGDFPNDEKPLEYTTWTVKESLRLYENGTFPLPRVAAHNITLENGGVIPKGSFMGVSLLATHRDATYFPEPDVFKPERWDSNNLAPFSFIPFGVGSRACPAANMGLVNVAVFVAFIVQNYKITLPPNSAHRKGINFNYALRGNMCLEKI</sequence>
<name>A0AAD5XAK0_9FUNG</name>
<dbReference type="Gene3D" id="1.10.630.10">
    <property type="entry name" value="Cytochrome P450"/>
    <property type="match status" value="1"/>
</dbReference>
<dbReference type="PROSITE" id="PS00086">
    <property type="entry name" value="CYTOCHROME_P450"/>
    <property type="match status" value="1"/>
</dbReference>
<dbReference type="PANTHER" id="PTHR24305:SF166">
    <property type="entry name" value="CYTOCHROME P450 12A4, MITOCHONDRIAL-RELATED"/>
    <property type="match status" value="1"/>
</dbReference>
<dbReference type="InterPro" id="IPR017972">
    <property type="entry name" value="Cyt_P450_CS"/>
</dbReference>
<keyword evidence="6" id="KW-0560">Oxidoreductase</keyword>
<dbReference type="Pfam" id="PF00067">
    <property type="entry name" value="p450"/>
    <property type="match status" value="1"/>
</dbReference>
<reference evidence="8" key="1">
    <citation type="submission" date="2020-05" db="EMBL/GenBank/DDBJ databases">
        <title>Phylogenomic resolution of chytrid fungi.</title>
        <authorList>
            <person name="Stajich J.E."/>
            <person name="Amses K."/>
            <person name="Simmons R."/>
            <person name="Seto K."/>
            <person name="Myers J."/>
            <person name="Bonds A."/>
            <person name="Quandt C.A."/>
            <person name="Barry K."/>
            <person name="Liu P."/>
            <person name="Grigoriev I."/>
            <person name="Longcore J.E."/>
            <person name="James T.Y."/>
        </authorList>
    </citation>
    <scope>NUCLEOTIDE SEQUENCE</scope>
    <source>
        <strain evidence="8">JEL0513</strain>
    </source>
</reference>
<keyword evidence="7" id="KW-1133">Transmembrane helix</keyword>
<gene>
    <name evidence="8" type="primary">TBXAS1_1</name>
    <name evidence="8" type="ORF">HK100_008513</name>
</gene>
<keyword evidence="3 5" id="KW-0479">Metal-binding</keyword>
<dbReference type="PRINTS" id="PR00463">
    <property type="entry name" value="EP450I"/>
</dbReference>
<dbReference type="GO" id="GO:0020037">
    <property type="term" value="F:heme binding"/>
    <property type="evidence" value="ECO:0007669"/>
    <property type="project" value="InterPro"/>
</dbReference>
<keyword evidence="6" id="KW-0503">Monooxygenase</keyword>
<keyword evidence="9" id="KW-1185">Reference proteome</keyword>
<evidence type="ECO:0000256" key="4">
    <source>
        <dbReference type="ARBA" id="ARBA00023004"/>
    </source>
</evidence>
<protein>
    <submittedName>
        <fullName evidence="8">Thromboxane-A synthase</fullName>
    </submittedName>
</protein>
<evidence type="ECO:0000256" key="7">
    <source>
        <dbReference type="SAM" id="Phobius"/>
    </source>
</evidence>
<keyword evidence="4 5" id="KW-0408">Iron</keyword>
<feature type="binding site" description="axial binding residue" evidence="5">
    <location>
        <position position="436"/>
    </location>
    <ligand>
        <name>heme</name>
        <dbReference type="ChEBI" id="CHEBI:30413"/>
    </ligand>
    <ligandPart>
        <name>Fe</name>
        <dbReference type="ChEBI" id="CHEBI:18248"/>
    </ligandPart>
</feature>
<dbReference type="GO" id="GO:0016705">
    <property type="term" value="F:oxidoreductase activity, acting on paired donors, with incorporation or reduction of molecular oxygen"/>
    <property type="evidence" value="ECO:0007669"/>
    <property type="project" value="InterPro"/>
</dbReference>
<comment type="caution">
    <text evidence="8">The sequence shown here is derived from an EMBL/GenBank/DDBJ whole genome shotgun (WGS) entry which is preliminary data.</text>
</comment>
<organism evidence="8 9">
    <name type="scientific">Physocladia obscura</name>
    <dbReference type="NCBI Taxonomy" id="109957"/>
    <lineage>
        <taxon>Eukaryota</taxon>
        <taxon>Fungi</taxon>
        <taxon>Fungi incertae sedis</taxon>
        <taxon>Chytridiomycota</taxon>
        <taxon>Chytridiomycota incertae sedis</taxon>
        <taxon>Chytridiomycetes</taxon>
        <taxon>Chytridiales</taxon>
        <taxon>Chytriomycetaceae</taxon>
        <taxon>Physocladia</taxon>
    </lineage>
</organism>
<evidence type="ECO:0000256" key="5">
    <source>
        <dbReference type="PIRSR" id="PIRSR602401-1"/>
    </source>
</evidence>
<evidence type="ECO:0000313" key="8">
    <source>
        <dbReference type="EMBL" id="KAJ3086980.1"/>
    </source>
</evidence>
<dbReference type="InterPro" id="IPR002401">
    <property type="entry name" value="Cyt_P450_E_grp-I"/>
</dbReference>
<evidence type="ECO:0000256" key="6">
    <source>
        <dbReference type="RuleBase" id="RU000461"/>
    </source>
</evidence>
<dbReference type="GO" id="GO:0005506">
    <property type="term" value="F:iron ion binding"/>
    <property type="evidence" value="ECO:0007669"/>
    <property type="project" value="InterPro"/>
</dbReference>
<dbReference type="Proteomes" id="UP001211907">
    <property type="component" value="Unassembled WGS sequence"/>
</dbReference>
<comment type="similarity">
    <text evidence="2 6">Belongs to the cytochrome P450 family.</text>
</comment>
<dbReference type="InterPro" id="IPR036396">
    <property type="entry name" value="Cyt_P450_sf"/>
</dbReference>
<keyword evidence="7" id="KW-0472">Membrane</keyword>
<evidence type="ECO:0000256" key="3">
    <source>
        <dbReference type="ARBA" id="ARBA00022723"/>
    </source>
</evidence>
<dbReference type="EMBL" id="JADGJH010004156">
    <property type="protein sequence ID" value="KAJ3086980.1"/>
    <property type="molecule type" value="Genomic_DNA"/>
</dbReference>
<dbReference type="InterPro" id="IPR001128">
    <property type="entry name" value="Cyt_P450"/>
</dbReference>
<evidence type="ECO:0000256" key="1">
    <source>
        <dbReference type="ARBA" id="ARBA00001971"/>
    </source>
</evidence>
<evidence type="ECO:0000256" key="2">
    <source>
        <dbReference type="ARBA" id="ARBA00010617"/>
    </source>
</evidence>
<dbReference type="GO" id="GO:0004497">
    <property type="term" value="F:monooxygenase activity"/>
    <property type="evidence" value="ECO:0007669"/>
    <property type="project" value="UniProtKB-KW"/>
</dbReference>
<dbReference type="InterPro" id="IPR050121">
    <property type="entry name" value="Cytochrome_P450_monoxygenase"/>
</dbReference>
<dbReference type="SUPFAM" id="SSF48264">
    <property type="entry name" value="Cytochrome P450"/>
    <property type="match status" value="1"/>
</dbReference>
<comment type="cofactor">
    <cofactor evidence="1 5">
        <name>heme</name>
        <dbReference type="ChEBI" id="CHEBI:30413"/>
    </cofactor>
</comment>
<feature type="transmembrane region" description="Helical" evidence="7">
    <location>
        <begin position="6"/>
        <end position="24"/>
    </location>
</feature>